<accession>A0AA41YJV6</accession>
<dbReference type="SUPFAM" id="SSF51197">
    <property type="entry name" value="Clavaminate synthase-like"/>
    <property type="match status" value="1"/>
</dbReference>
<keyword evidence="1" id="KW-0223">Dioxygenase</keyword>
<protein>
    <submittedName>
        <fullName evidence="1">Phytanoyl-CoA dioxygenase family protein</fullName>
    </submittedName>
</protein>
<proteinExistence type="predicted"/>
<dbReference type="PANTHER" id="PTHR20883:SF46">
    <property type="entry name" value="PHYTANOYL-COA HYDROXYLASE"/>
    <property type="match status" value="1"/>
</dbReference>
<comment type="caution">
    <text evidence="1">The sequence shown here is derived from an EMBL/GenBank/DDBJ whole genome shotgun (WGS) entry which is preliminary data.</text>
</comment>
<dbReference type="RefSeq" id="WP_264711735.1">
    <property type="nucleotide sequence ID" value="NZ_JAPDNT010000001.1"/>
</dbReference>
<dbReference type="Pfam" id="PF05721">
    <property type="entry name" value="PhyH"/>
    <property type="match status" value="1"/>
</dbReference>
<evidence type="ECO:0000313" key="2">
    <source>
        <dbReference type="Proteomes" id="UP001165679"/>
    </source>
</evidence>
<name>A0AA41YJV6_9PROT</name>
<evidence type="ECO:0000313" key="1">
    <source>
        <dbReference type="EMBL" id="MCW3473158.1"/>
    </source>
</evidence>
<reference evidence="1" key="2">
    <citation type="submission" date="2022-10" db="EMBL/GenBank/DDBJ databases">
        <authorList>
            <person name="Trinh H.N."/>
        </authorList>
    </citation>
    <scope>NUCLEOTIDE SEQUENCE</scope>
    <source>
        <strain evidence="1">RN2-1</strain>
    </source>
</reference>
<reference evidence="1" key="1">
    <citation type="submission" date="2022-09" db="EMBL/GenBank/DDBJ databases">
        <title>Rhodovastum sp. nov. RN2-1 isolated from soil in Seongnam, South Korea.</title>
        <authorList>
            <person name="Le N.T."/>
        </authorList>
    </citation>
    <scope>NUCLEOTIDE SEQUENCE</scope>
    <source>
        <strain evidence="1">RN2-1</strain>
    </source>
</reference>
<dbReference type="EMBL" id="JAPDNT010000001">
    <property type="protein sequence ID" value="MCW3473158.1"/>
    <property type="molecule type" value="Genomic_DNA"/>
</dbReference>
<dbReference type="PANTHER" id="PTHR20883">
    <property type="entry name" value="PHYTANOYL-COA DIOXYGENASE DOMAIN CONTAINING 1"/>
    <property type="match status" value="1"/>
</dbReference>
<keyword evidence="2" id="KW-1185">Reference proteome</keyword>
<dbReference type="Gene3D" id="2.60.120.620">
    <property type="entry name" value="q2cbj1_9rhob like domain"/>
    <property type="match status" value="1"/>
</dbReference>
<organism evidence="1 2">
    <name type="scientific">Limobrevibacterium gyesilva</name>
    <dbReference type="NCBI Taxonomy" id="2991712"/>
    <lineage>
        <taxon>Bacteria</taxon>
        <taxon>Pseudomonadati</taxon>
        <taxon>Pseudomonadota</taxon>
        <taxon>Alphaproteobacteria</taxon>
        <taxon>Acetobacterales</taxon>
        <taxon>Acetobacteraceae</taxon>
        <taxon>Limobrevibacterium</taxon>
    </lineage>
</organism>
<dbReference type="Proteomes" id="UP001165679">
    <property type="component" value="Unassembled WGS sequence"/>
</dbReference>
<gene>
    <name evidence="1" type="ORF">OL599_01070</name>
</gene>
<sequence>MLSQSQIDDYNRVGAIVVPDVLSPDEVARLRRVTDAFVERSRAVTTHTDIFDLEETHTPAQPRVRRIKAPHLHDPAYAALVRHPGIIAVLRALWGPNIRFDTAKLNLKSAGFGAAVEWHQDWAFYPHTNDDLAAVGVMMDDMELANGPLLIVPGSHKGPVYDHHAGGRFCGAMDPAGCGVDFAGAIPLTGRAGSITVHHVRAVHGSAVNTSNKDRRLLLFQFRAGDAWPLVNAPRDIAAFDALMVAGEPTLEPRLTAVPVRLPLPPADHQGSIYENQKGLANRYFNVPGTLQPVP</sequence>
<dbReference type="GO" id="GO:0016706">
    <property type="term" value="F:2-oxoglutarate-dependent dioxygenase activity"/>
    <property type="evidence" value="ECO:0007669"/>
    <property type="project" value="UniProtKB-ARBA"/>
</dbReference>
<keyword evidence="1" id="KW-0560">Oxidoreductase</keyword>
<dbReference type="GO" id="GO:0005506">
    <property type="term" value="F:iron ion binding"/>
    <property type="evidence" value="ECO:0007669"/>
    <property type="project" value="UniProtKB-ARBA"/>
</dbReference>
<dbReference type="InterPro" id="IPR008775">
    <property type="entry name" value="Phytyl_CoA_dOase-like"/>
</dbReference>
<dbReference type="AlphaFoldDB" id="A0AA41YJV6"/>